<keyword evidence="10 13" id="KW-0408">Iron</keyword>
<evidence type="ECO:0000256" key="11">
    <source>
        <dbReference type="ARBA" id="ARBA00023033"/>
    </source>
</evidence>
<dbReference type="PRINTS" id="PR00385">
    <property type="entry name" value="P450"/>
</dbReference>
<comment type="pathway">
    <text evidence="3">Secondary metabolite biosynthesis; terpenoid biosynthesis.</text>
</comment>
<dbReference type="InterPro" id="IPR001128">
    <property type="entry name" value="Cyt_P450"/>
</dbReference>
<evidence type="ECO:0000256" key="2">
    <source>
        <dbReference type="ARBA" id="ARBA00004370"/>
    </source>
</evidence>
<dbReference type="InterPro" id="IPR036396">
    <property type="entry name" value="Cyt_P450_sf"/>
</dbReference>
<dbReference type="GO" id="GO:0016020">
    <property type="term" value="C:membrane"/>
    <property type="evidence" value="ECO:0007669"/>
    <property type="project" value="UniProtKB-SubCell"/>
</dbReference>
<evidence type="ECO:0000256" key="4">
    <source>
        <dbReference type="ARBA" id="ARBA00010617"/>
    </source>
</evidence>
<reference evidence="15 16" key="1">
    <citation type="journal article" date="2016" name="Mol. Biol. Evol.">
        <title>Comparative Genomics of Early-Diverging Mushroom-Forming Fungi Provides Insights into the Origins of Lignocellulose Decay Capabilities.</title>
        <authorList>
            <person name="Nagy L.G."/>
            <person name="Riley R."/>
            <person name="Tritt A."/>
            <person name="Adam C."/>
            <person name="Daum C."/>
            <person name="Floudas D."/>
            <person name="Sun H."/>
            <person name="Yadav J.S."/>
            <person name="Pangilinan J."/>
            <person name="Larsson K.H."/>
            <person name="Matsuura K."/>
            <person name="Barry K."/>
            <person name="Labutti K."/>
            <person name="Kuo R."/>
            <person name="Ohm R.A."/>
            <person name="Bhattacharya S.S."/>
            <person name="Shirouzu T."/>
            <person name="Yoshinaga Y."/>
            <person name="Martin F.M."/>
            <person name="Grigoriev I.V."/>
            <person name="Hibbett D.S."/>
        </authorList>
    </citation>
    <scope>NUCLEOTIDE SEQUENCE [LARGE SCALE GENOMIC DNA]</scope>
    <source>
        <strain evidence="15 16">CBS 109695</strain>
    </source>
</reference>
<dbReference type="AlphaFoldDB" id="A0A166SUK4"/>
<dbReference type="EMBL" id="KV417496">
    <property type="protein sequence ID" value="KZP29863.1"/>
    <property type="molecule type" value="Genomic_DNA"/>
</dbReference>
<dbReference type="STRING" id="436010.A0A166SUK4"/>
<keyword evidence="9" id="KW-0560">Oxidoreductase</keyword>
<keyword evidence="5 13" id="KW-0349">Heme</keyword>
<dbReference type="Proteomes" id="UP000076532">
    <property type="component" value="Unassembled WGS sequence"/>
</dbReference>
<name>A0A166SUK4_9AGAM</name>
<evidence type="ECO:0000256" key="10">
    <source>
        <dbReference type="ARBA" id="ARBA00023004"/>
    </source>
</evidence>
<evidence type="ECO:0000256" key="7">
    <source>
        <dbReference type="ARBA" id="ARBA00022723"/>
    </source>
</evidence>
<dbReference type="PRINTS" id="PR00463">
    <property type="entry name" value="EP450I"/>
</dbReference>
<accession>A0A166SUK4</accession>
<dbReference type="Pfam" id="PF00067">
    <property type="entry name" value="p450"/>
    <property type="match status" value="1"/>
</dbReference>
<feature type="binding site" description="axial binding residue" evidence="13">
    <location>
        <position position="485"/>
    </location>
    <ligand>
        <name>heme</name>
        <dbReference type="ChEBI" id="CHEBI:30413"/>
    </ligand>
    <ligandPart>
        <name>Fe</name>
        <dbReference type="ChEBI" id="CHEBI:18248"/>
    </ligandPart>
</feature>
<evidence type="ECO:0000313" key="15">
    <source>
        <dbReference type="EMBL" id="KZP29863.1"/>
    </source>
</evidence>
<feature type="signal peptide" evidence="14">
    <location>
        <begin position="1"/>
        <end position="29"/>
    </location>
</feature>
<comment type="cofactor">
    <cofactor evidence="1 13">
        <name>heme</name>
        <dbReference type="ChEBI" id="CHEBI:30413"/>
    </cofactor>
</comment>
<dbReference type="PANTHER" id="PTHR24305:SF166">
    <property type="entry name" value="CYTOCHROME P450 12A4, MITOCHONDRIAL-RELATED"/>
    <property type="match status" value="1"/>
</dbReference>
<keyword evidence="6" id="KW-0812">Transmembrane</keyword>
<dbReference type="CDD" id="cd11069">
    <property type="entry name" value="CYP_FUM15-like"/>
    <property type="match status" value="1"/>
</dbReference>
<dbReference type="GO" id="GO:0020037">
    <property type="term" value="F:heme binding"/>
    <property type="evidence" value="ECO:0007669"/>
    <property type="project" value="InterPro"/>
</dbReference>
<evidence type="ECO:0000256" key="5">
    <source>
        <dbReference type="ARBA" id="ARBA00022617"/>
    </source>
</evidence>
<feature type="chain" id="PRO_5007879755" evidence="14">
    <location>
        <begin position="30"/>
        <end position="546"/>
    </location>
</feature>
<evidence type="ECO:0000256" key="13">
    <source>
        <dbReference type="PIRSR" id="PIRSR602401-1"/>
    </source>
</evidence>
<keyword evidence="7 13" id="KW-0479">Metal-binding</keyword>
<evidence type="ECO:0000256" key="12">
    <source>
        <dbReference type="ARBA" id="ARBA00023136"/>
    </source>
</evidence>
<dbReference type="GO" id="GO:0016705">
    <property type="term" value="F:oxidoreductase activity, acting on paired donors, with incorporation or reduction of molecular oxygen"/>
    <property type="evidence" value="ECO:0007669"/>
    <property type="project" value="InterPro"/>
</dbReference>
<evidence type="ECO:0000256" key="8">
    <source>
        <dbReference type="ARBA" id="ARBA00022989"/>
    </source>
</evidence>
<comment type="subcellular location">
    <subcellularLocation>
        <location evidence="2">Membrane</location>
    </subcellularLocation>
</comment>
<dbReference type="Gene3D" id="1.10.630.10">
    <property type="entry name" value="Cytochrome P450"/>
    <property type="match status" value="1"/>
</dbReference>
<keyword evidence="11" id="KW-0503">Monooxygenase</keyword>
<dbReference type="InterPro" id="IPR002401">
    <property type="entry name" value="Cyt_P450_E_grp-I"/>
</dbReference>
<evidence type="ECO:0000256" key="1">
    <source>
        <dbReference type="ARBA" id="ARBA00001971"/>
    </source>
</evidence>
<dbReference type="PANTHER" id="PTHR24305">
    <property type="entry name" value="CYTOCHROME P450"/>
    <property type="match status" value="1"/>
</dbReference>
<proteinExistence type="inferred from homology"/>
<dbReference type="GO" id="GO:0005506">
    <property type="term" value="F:iron ion binding"/>
    <property type="evidence" value="ECO:0007669"/>
    <property type="project" value="InterPro"/>
</dbReference>
<keyword evidence="16" id="KW-1185">Reference proteome</keyword>
<gene>
    <name evidence="15" type="ORF">FIBSPDRAFT_926725</name>
</gene>
<keyword evidence="12" id="KW-0472">Membrane</keyword>
<protein>
    <submittedName>
        <fullName evidence="15">Cytochrome P450</fullName>
    </submittedName>
</protein>
<evidence type="ECO:0000256" key="3">
    <source>
        <dbReference type="ARBA" id="ARBA00004721"/>
    </source>
</evidence>
<organism evidence="15 16">
    <name type="scientific">Athelia psychrophila</name>
    <dbReference type="NCBI Taxonomy" id="1759441"/>
    <lineage>
        <taxon>Eukaryota</taxon>
        <taxon>Fungi</taxon>
        <taxon>Dikarya</taxon>
        <taxon>Basidiomycota</taxon>
        <taxon>Agaricomycotina</taxon>
        <taxon>Agaricomycetes</taxon>
        <taxon>Agaricomycetidae</taxon>
        <taxon>Atheliales</taxon>
        <taxon>Atheliaceae</taxon>
        <taxon>Athelia</taxon>
    </lineage>
</organism>
<dbReference type="OrthoDB" id="1470350at2759"/>
<sequence length="546" mass="61575">MAITEFNLQNTLAFLSILWIAWRLLKCVAKHPFDNIPGPPSSSIIKGNMDQLYHAQGWDFVQTLADNYGRVVQYRGMFSRRKLYISDPKALYHIVLKEQNKYEETDSFLQINKLFFGQGIQSTVGDHHRKQRKILNPIFSAGSLQDMIPTFYSVSYKLRDALLSKVKTSPQEINMISWFARTSLELIGQSGLGCSFDNLDESPPHECSAALKELGPAVFKLYIPLVLLPMVTWIGTPAFRRTILELIPSTNVKSAIKMVDIMYKTSCNVLRSKQEAMQQGDEAVLNQPGAGKDITSVLVRANTDAAEEDRLPEDEIIAQMTVLIHAATDSTSTALSRIFHLLSQRPEVQDRLRKEIIEARAKDGDLGYNELWALPYLDAVIRETLRLYAPVPYIDRVARRDVILPLSQPIVGLDGTEIHEIFVPKGTLLTVAILRANRDPEMWGEDAQEWNPDRWLSPLPDSLTDTPFPGIFSNMMTFMGGRRACIGFKFSQLEMKVIVSLLLESFRFSLSDKEIVWNLGGLLNPTVDGKCGMPLMVSRIEQAPIL</sequence>
<evidence type="ECO:0000313" key="16">
    <source>
        <dbReference type="Proteomes" id="UP000076532"/>
    </source>
</evidence>
<keyword evidence="8" id="KW-1133">Transmembrane helix</keyword>
<comment type="similarity">
    <text evidence="4">Belongs to the cytochrome P450 family.</text>
</comment>
<evidence type="ECO:0000256" key="9">
    <source>
        <dbReference type="ARBA" id="ARBA00023002"/>
    </source>
</evidence>
<dbReference type="InterPro" id="IPR050121">
    <property type="entry name" value="Cytochrome_P450_monoxygenase"/>
</dbReference>
<evidence type="ECO:0000256" key="6">
    <source>
        <dbReference type="ARBA" id="ARBA00022692"/>
    </source>
</evidence>
<dbReference type="SUPFAM" id="SSF48264">
    <property type="entry name" value="Cytochrome P450"/>
    <property type="match status" value="1"/>
</dbReference>
<evidence type="ECO:0000256" key="14">
    <source>
        <dbReference type="SAM" id="SignalP"/>
    </source>
</evidence>
<keyword evidence="14" id="KW-0732">Signal</keyword>
<dbReference type="GO" id="GO:0004497">
    <property type="term" value="F:monooxygenase activity"/>
    <property type="evidence" value="ECO:0007669"/>
    <property type="project" value="UniProtKB-KW"/>
</dbReference>